<gene>
    <name evidence="1" type="ORF">KO493_06795</name>
</gene>
<reference evidence="1" key="1">
    <citation type="submission" date="2021-05" db="EMBL/GenBank/DDBJ databases">
        <title>Draft genomes of bacteria isolated from model marine particles.</title>
        <authorList>
            <person name="Datta M.S."/>
            <person name="Schwartzman J.A."/>
            <person name="Enke T.N."/>
            <person name="Saavedra J."/>
            <person name="Cermak N."/>
            <person name="Cordero O.X."/>
        </authorList>
    </citation>
    <scope>NUCLEOTIDE SEQUENCE</scope>
    <source>
        <strain evidence="1">I2M19</strain>
    </source>
</reference>
<protein>
    <submittedName>
        <fullName evidence="1">Uncharacterized protein</fullName>
    </submittedName>
</protein>
<name>A0ACC5U7W1_9FLAO</name>
<accession>A0ACC5U7W1</accession>
<comment type="caution">
    <text evidence="1">The sequence shown here is derived from an EMBL/GenBank/DDBJ whole genome shotgun (WGS) entry which is preliminary data.</text>
</comment>
<dbReference type="EMBL" id="JAHKPD010000012">
    <property type="protein sequence ID" value="MBU2950398.1"/>
    <property type="molecule type" value="Genomic_DNA"/>
</dbReference>
<keyword evidence="2" id="KW-1185">Reference proteome</keyword>
<dbReference type="Proteomes" id="UP001647509">
    <property type="component" value="Unassembled WGS sequence"/>
</dbReference>
<evidence type="ECO:0000313" key="1">
    <source>
        <dbReference type="EMBL" id="MBU2950398.1"/>
    </source>
</evidence>
<organism evidence="1 2">
    <name type="scientific">Pseudotamlana agarivorans</name>
    <dbReference type="NCBI Taxonomy" id="481183"/>
    <lineage>
        <taxon>Bacteria</taxon>
        <taxon>Pseudomonadati</taxon>
        <taxon>Bacteroidota</taxon>
        <taxon>Flavobacteriia</taxon>
        <taxon>Flavobacteriales</taxon>
        <taxon>Flavobacteriaceae</taxon>
        <taxon>Pseudotamlana</taxon>
    </lineage>
</organism>
<evidence type="ECO:0000313" key="2">
    <source>
        <dbReference type="Proteomes" id="UP001647509"/>
    </source>
</evidence>
<sequence length="307" mass="34238">MKYAIYLLLAICAMVTACTVEKTDYDAEIATDTTEYFDFEEVTTIKKGDYKVTIEALNGTLYKGYNEIHIIIVHAQTDEQIKNADLAFLPILTDANGNKSSCPHEYSLSYDAINGYYQGYSVFTNASSTTSSWDLYIDFAIGNDLNKLVESVTVEEQVNKNLNMTAFTGQDNNQYFIALVAPQSPDVAKNDLVAGIYKFIQPNQPAGDFPDPSQYTYAIVDDHSLLLDPRMPEPSMGNHSSPYNENLTQGNDGLYHGVVNYTMTGNWTLNFIFQDVNGKTIKGTEVPIDFTPGIEGKKSELYIDILF</sequence>
<proteinExistence type="predicted"/>